<dbReference type="GO" id="GO:0019843">
    <property type="term" value="F:rRNA binding"/>
    <property type="evidence" value="ECO:0007669"/>
    <property type="project" value="UniProtKB-KW"/>
</dbReference>
<dbReference type="PANTHER" id="PTHR30001">
    <property type="entry name" value="RIBONUCLEASE"/>
    <property type="match status" value="1"/>
</dbReference>
<name>A0A381RA32_9ZZZZ</name>
<keyword evidence="17" id="KW-0472">Membrane</keyword>
<dbReference type="Gene3D" id="2.40.50.140">
    <property type="entry name" value="Nucleic acid-binding proteins"/>
    <property type="match status" value="1"/>
</dbReference>
<keyword evidence="5" id="KW-1003">Cell membrane</keyword>
<dbReference type="EMBL" id="UINC01001772">
    <property type="protein sequence ID" value="SUZ88501.1"/>
    <property type="molecule type" value="Genomic_DNA"/>
</dbReference>
<gene>
    <name evidence="21" type="ORF">METZ01_LOCUS41355</name>
</gene>
<keyword evidence="16" id="KW-0694">RNA-binding</keyword>
<evidence type="ECO:0000256" key="14">
    <source>
        <dbReference type="ARBA" id="ARBA00022801"/>
    </source>
</evidence>
<evidence type="ECO:0000256" key="11">
    <source>
        <dbReference type="ARBA" id="ARBA00022723"/>
    </source>
</evidence>
<dbReference type="CDD" id="cd04453">
    <property type="entry name" value="S1_RNase_E"/>
    <property type="match status" value="1"/>
</dbReference>
<keyword evidence="15" id="KW-0460">Magnesium</keyword>
<evidence type="ECO:0000256" key="19">
    <source>
        <dbReference type="SAM" id="MobiDB-lite"/>
    </source>
</evidence>
<keyword evidence="13" id="KW-0255">Endonuclease</keyword>
<feature type="compositionally biased region" description="Basic and acidic residues" evidence="19">
    <location>
        <begin position="130"/>
        <end position="143"/>
    </location>
</feature>
<dbReference type="NCBIfam" id="TIGR00757">
    <property type="entry name" value="RNaseEG"/>
    <property type="match status" value="1"/>
</dbReference>
<dbReference type="Pfam" id="PF20833">
    <property type="entry name" value="RNase_E_G_Thio"/>
    <property type="match status" value="1"/>
</dbReference>
<evidence type="ECO:0000256" key="16">
    <source>
        <dbReference type="ARBA" id="ARBA00022884"/>
    </source>
</evidence>
<evidence type="ECO:0000256" key="18">
    <source>
        <dbReference type="SAM" id="Coils"/>
    </source>
</evidence>
<dbReference type="PANTHER" id="PTHR30001:SF1">
    <property type="entry name" value="RIBONUCLEASE E_G-LIKE PROTEIN, CHLOROPLASTIC"/>
    <property type="match status" value="1"/>
</dbReference>
<dbReference type="GO" id="GO:0006364">
    <property type="term" value="P:rRNA processing"/>
    <property type="evidence" value="ECO:0007669"/>
    <property type="project" value="UniProtKB-KW"/>
</dbReference>
<evidence type="ECO:0000259" key="20">
    <source>
        <dbReference type="SMART" id="SM00316"/>
    </source>
</evidence>
<dbReference type="GO" id="GO:0004519">
    <property type="term" value="F:endonuclease activity"/>
    <property type="evidence" value="ECO:0007669"/>
    <property type="project" value="UniProtKB-KW"/>
</dbReference>
<evidence type="ECO:0000256" key="7">
    <source>
        <dbReference type="ARBA" id="ARBA00022519"/>
    </source>
</evidence>
<keyword evidence="12" id="KW-0699">rRNA-binding</keyword>
<dbReference type="SUPFAM" id="SSF50249">
    <property type="entry name" value="Nucleic acid-binding proteins"/>
    <property type="match status" value="1"/>
</dbReference>
<dbReference type="AlphaFoldDB" id="A0A381RA32"/>
<reference evidence="21" key="1">
    <citation type="submission" date="2018-05" db="EMBL/GenBank/DDBJ databases">
        <authorList>
            <person name="Lanie J.A."/>
            <person name="Ng W.-L."/>
            <person name="Kazmierczak K.M."/>
            <person name="Andrzejewski T.M."/>
            <person name="Davidsen T.M."/>
            <person name="Wayne K.J."/>
            <person name="Tettelin H."/>
            <person name="Glass J.I."/>
            <person name="Rusch D."/>
            <person name="Podicherti R."/>
            <person name="Tsui H.-C.T."/>
            <person name="Winkler M.E."/>
        </authorList>
    </citation>
    <scope>NUCLEOTIDE SEQUENCE</scope>
</reference>
<sequence length="596" mass="69140">MEKNLYIDASHPEETRIVLKSKSNIEEYESENTNSLNIKSNIYLGKVSRVEPSLQAAFINYGRERHGFLAFNDIQSDYYQIPTEDKKELQKTEEKIREDLKEKTEDNEIKTPENFKDDQSANNNVNESIAEDKDSNTNRSEEIREKLKNRYGVRKYRIQEVIKPGQVILVQVIKEERGQKGAALTTFISLAGKYIVLMPNTAKGGGISRKIFNYEDRNKIRKILKDIEIPGNMGLIVRTAGSRKTKNEINNDLQNTIAVWEEIKNNTINSTAPILIHEEGDVIKRALRDIYDNDTKYVHVEGNEGYKKAKFFMNQFMPRNTKYVKKYRGKIPLFHKEDIEKDLNKIFEPVVKLKSGGYLVINPTEALVAIDVNSGQSIKQINIEKTALNTNLEAAEEIARQIKIRDLSGLIVIDFIDMMNFYNKRIVERKIREKLKLDRARIQIGRISNFGLLEMTRQRLKESSIKWEINLSLESFAQKILKKIETLVFSNKTKIISAFIPNKVSSFLNHYFKKEILFFEKKYKFKINIIPDNDLIIPEYKIHLLNRNKKIIKKIENFKTIAAKNNNITGINKGKTNKKKIISEGLGKILWTKRKA</sequence>
<evidence type="ECO:0000256" key="6">
    <source>
        <dbReference type="ARBA" id="ARBA00022490"/>
    </source>
</evidence>
<evidence type="ECO:0000256" key="5">
    <source>
        <dbReference type="ARBA" id="ARBA00022475"/>
    </source>
</evidence>
<evidence type="ECO:0000256" key="17">
    <source>
        <dbReference type="ARBA" id="ARBA00023136"/>
    </source>
</evidence>
<keyword evidence="10" id="KW-0540">Nuclease</keyword>
<evidence type="ECO:0000256" key="2">
    <source>
        <dbReference type="ARBA" id="ARBA00004496"/>
    </source>
</evidence>
<evidence type="ECO:0000256" key="15">
    <source>
        <dbReference type="ARBA" id="ARBA00022842"/>
    </source>
</evidence>
<evidence type="ECO:0000256" key="4">
    <source>
        <dbReference type="ARBA" id="ARBA00017719"/>
    </source>
</evidence>
<keyword evidence="11" id="KW-0479">Metal-binding</keyword>
<keyword evidence="6" id="KW-0963">Cytoplasm</keyword>
<feature type="compositionally biased region" description="Basic and acidic residues" evidence="19">
    <location>
        <begin position="97"/>
        <end position="119"/>
    </location>
</feature>
<evidence type="ECO:0000256" key="9">
    <source>
        <dbReference type="ARBA" id="ARBA00022694"/>
    </source>
</evidence>
<feature type="non-terminal residue" evidence="21">
    <location>
        <position position="596"/>
    </location>
</feature>
<comment type="subcellular location">
    <subcellularLocation>
        <location evidence="2">Cytoplasm</location>
    </subcellularLocation>
</comment>
<dbReference type="InterPro" id="IPR003029">
    <property type="entry name" value="S1_domain"/>
</dbReference>
<evidence type="ECO:0000256" key="10">
    <source>
        <dbReference type="ARBA" id="ARBA00022722"/>
    </source>
</evidence>
<accession>A0A381RA32</accession>
<dbReference type="Pfam" id="PF10150">
    <property type="entry name" value="RNase_E_G"/>
    <property type="match status" value="1"/>
</dbReference>
<dbReference type="InterPro" id="IPR048583">
    <property type="entry name" value="RNase_E_G_thioredoxin-like"/>
</dbReference>
<evidence type="ECO:0000256" key="1">
    <source>
        <dbReference type="ARBA" id="ARBA00001946"/>
    </source>
</evidence>
<dbReference type="GO" id="GO:0008033">
    <property type="term" value="P:tRNA processing"/>
    <property type="evidence" value="ECO:0007669"/>
    <property type="project" value="UniProtKB-KW"/>
</dbReference>
<evidence type="ECO:0000256" key="12">
    <source>
        <dbReference type="ARBA" id="ARBA00022730"/>
    </source>
</evidence>
<evidence type="ECO:0000256" key="3">
    <source>
        <dbReference type="ARBA" id="ARBA00005663"/>
    </source>
</evidence>
<protein>
    <recommendedName>
        <fullName evidence="4">Ribonuclease G</fullName>
    </recommendedName>
</protein>
<feature type="coiled-coil region" evidence="18">
    <location>
        <begin position="378"/>
        <end position="405"/>
    </location>
</feature>
<keyword evidence="14" id="KW-0378">Hydrolase</keyword>
<feature type="non-terminal residue" evidence="21">
    <location>
        <position position="1"/>
    </location>
</feature>
<keyword evidence="9" id="KW-0819">tRNA processing</keyword>
<organism evidence="21">
    <name type="scientific">marine metagenome</name>
    <dbReference type="NCBI Taxonomy" id="408172"/>
    <lineage>
        <taxon>unclassified sequences</taxon>
        <taxon>metagenomes</taxon>
        <taxon>ecological metagenomes</taxon>
    </lineage>
</organism>
<comment type="similarity">
    <text evidence="3">Belongs to the RNase E/G family. RNase G subfamily.</text>
</comment>
<evidence type="ECO:0000256" key="13">
    <source>
        <dbReference type="ARBA" id="ARBA00022759"/>
    </source>
</evidence>
<dbReference type="GO" id="GO:0004540">
    <property type="term" value="F:RNA nuclease activity"/>
    <property type="evidence" value="ECO:0007669"/>
    <property type="project" value="InterPro"/>
</dbReference>
<keyword evidence="8" id="KW-0698">rRNA processing</keyword>
<dbReference type="GO" id="GO:0016787">
    <property type="term" value="F:hydrolase activity"/>
    <property type="evidence" value="ECO:0007669"/>
    <property type="project" value="UniProtKB-KW"/>
</dbReference>
<dbReference type="SMART" id="SM00316">
    <property type="entry name" value="S1"/>
    <property type="match status" value="1"/>
</dbReference>
<keyword evidence="7" id="KW-0997">Cell inner membrane</keyword>
<feature type="domain" description="S1 motif" evidence="20">
    <location>
        <begin position="38"/>
        <end position="187"/>
    </location>
</feature>
<proteinExistence type="inferred from homology"/>
<feature type="region of interest" description="Disordered" evidence="19">
    <location>
        <begin position="97"/>
        <end position="143"/>
    </location>
</feature>
<dbReference type="GO" id="GO:0046872">
    <property type="term" value="F:metal ion binding"/>
    <property type="evidence" value="ECO:0007669"/>
    <property type="project" value="UniProtKB-KW"/>
</dbReference>
<dbReference type="InterPro" id="IPR019307">
    <property type="entry name" value="RNA-bd_AU-1/RNase_E/G"/>
</dbReference>
<dbReference type="Gene3D" id="3.40.1260.20">
    <property type="entry name" value="Ribonuclease E, catalytic domain"/>
    <property type="match status" value="1"/>
</dbReference>
<dbReference type="InterPro" id="IPR012340">
    <property type="entry name" value="NA-bd_OB-fold"/>
</dbReference>
<dbReference type="GO" id="GO:0005737">
    <property type="term" value="C:cytoplasm"/>
    <property type="evidence" value="ECO:0007669"/>
    <property type="project" value="UniProtKB-SubCell"/>
</dbReference>
<dbReference type="InterPro" id="IPR004659">
    <property type="entry name" value="RNase_E/G"/>
</dbReference>
<evidence type="ECO:0000256" key="8">
    <source>
        <dbReference type="ARBA" id="ARBA00022552"/>
    </source>
</evidence>
<keyword evidence="18" id="KW-0175">Coiled coil</keyword>
<comment type="cofactor">
    <cofactor evidence="1">
        <name>Mg(2+)</name>
        <dbReference type="ChEBI" id="CHEBI:18420"/>
    </cofactor>
</comment>
<evidence type="ECO:0000313" key="21">
    <source>
        <dbReference type="EMBL" id="SUZ88501.1"/>
    </source>
</evidence>